<reference evidence="2" key="1">
    <citation type="submission" date="2020-10" db="EMBL/GenBank/DDBJ databases">
        <title>High-Quality Genome Resource of Clonostachys rosea strain S41 by Oxford Nanopore Long-Read Sequencing.</title>
        <authorList>
            <person name="Wang H."/>
        </authorList>
    </citation>
    <scope>NUCLEOTIDE SEQUENCE</scope>
    <source>
        <strain evidence="2">S41</strain>
    </source>
</reference>
<dbReference type="EMBL" id="JADCTT010000011">
    <property type="protein sequence ID" value="KAF9746818.1"/>
    <property type="molecule type" value="Genomic_DNA"/>
</dbReference>
<evidence type="ECO:0000256" key="1">
    <source>
        <dbReference type="SAM" id="MobiDB-lite"/>
    </source>
</evidence>
<dbReference type="AlphaFoldDB" id="A0A8H7KAB6"/>
<organism evidence="2 3">
    <name type="scientific">Bionectria ochroleuca</name>
    <name type="common">Gliocladium roseum</name>
    <dbReference type="NCBI Taxonomy" id="29856"/>
    <lineage>
        <taxon>Eukaryota</taxon>
        <taxon>Fungi</taxon>
        <taxon>Dikarya</taxon>
        <taxon>Ascomycota</taxon>
        <taxon>Pezizomycotina</taxon>
        <taxon>Sordariomycetes</taxon>
        <taxon>Hypocreomycetidae</taxon>
        <taxon>Hypocreales</taxon>
        <taxon>Bionectriaceae</taxon>
        <taxon>Clonostachys</taxon>
    </lineage>
</organism>
<accession>A0A8H7KAB6</accession>
<feature type="compositionally biased region" description="Low complexity" evidence="1">
    <location>
        <begin position="23"/>
        <end position="44"/>
    </location>
</feature>
<proteinExistence type="predicted"/>
<comment type="caution">
    <text evidence="2">The sequence shown here is derived from an EMBL/GenBank/DDBJ whole genome shotgun (WGS) entry which is preliminary data.</text>
</comment>
<dbReference type="Proteomes" id="UP000616885">
    <property type="component" value="Unassembled WGS sequence"/>
</dbReference>
<gene>
    <name evidence="2" type="ORF">IM811_003723</name>
</gene>
<sequence length="171" mass="18352">MCFKDKANAEPVEAMPPVRMPTGRRTAAATARLKEAQAQSSQSSELNRKKNSWEKASQTHAYGGPTSGSNSGNVDSGGLYGGVNGGVYSGVYGGPNGGSMEVSMVVFTGRAMAEVTWATEAILTMERETKLGIELSSTPVAWGILEASFRMILRLFTTAFLVFLAFERIDW</sequence>
<evidence type="ECO:0000313" key="3">
    <source>
        <dbReference type="Proteomes" id="UP000616885"/>
    </source>
</evidence>
<feature type="region of interest" description="Disordered" evidence="1">
    <location>
        <begin position="1"/>
        <end position="74"/>
    </location>
</feature>
<protein>
    <submittedName>
        <fullName evidence="2">Uncharacterized protein</fullName>
    </submittedName>
</protein>
<name>A0A8H7KAB6_BIOOC</name>
<evidence type="ECO:0000313" key="2">
    <source>
        <dbReference type="EMBL" id="KAF9746818.1"/>
    </source>
</evidence>